<keyword evidence="3" id="KW-1185">Reference proteome</keyword>
<comment type="caution">
    <text evidence="2">The sequence shown here is derived from an EMBL/GenBank/DDBJ whole genome shotgun (WGS) entry which is preliminary data.</text>
</comment>
<sequence length="296" mass="29917">MPAARSPPPPPPSPSSSSLLATAAASAGAPSLPSPAVPGLPAGQQGAAAAASLPYLSSVPEVALRLSCLGHRVVLRRVVDTKQYWSKSMTNAFCYVVLPGTGIGYVLDPGFKEHFRAGCMSDRYRDIWECLPPLFVGPPAKLVQLVQLLCSELGASFEAAGRQLPPWRTFNATINRWMSPVFRDLPAPLRRTVAGAAAAGAPCGGVAGAGGEGGAVPIAPCVSPGMIPASEVQAFLRSCEELLAGTASTQSASADPRVSGPRSDISSAAAAATGIGVAQGSGSGVLVAAPGQHAQC</sequence>
<evidence type="ECO:0000313" key="2">
    <source>
        <dbReference type="EMBL" id="KXZ52616.1"/>
    </source>
</evidence>
<organism evidence="2 3">
    <name type="scientific">Gonium pectorale</name>
    <name type="common">Green alga</name>
    <dbReference type="NCBI Taxonomy" id="33097"/>
    <lineage>
        <taxon>Eukaryota</taxon>
        <taxon>Viridiplantae</taxon>
        <taxon>Chlorophyta</taxon>
        <taxon>core chlorophytes</taxon>
        <taxon>Chlorophyceae</taxon>
        <taxon>CS clade</taxon>
        <taxon>Chlamydomonadales</taxon>
        <taxon>Volvocaceae</taxon>
        <taxon>Gonium</taxon>
    </lineage>
</organism>
<feature type="compositionally biased region" description="Pro residues" evidence="1">
    <location>
        <begin position="1"/>
        <end position="14"/>
    </location>
</feature>
<dbReference type="AlphaFoldDB" id="A0A150GRZ7"/>
<dbReference type="STRING" id="33097.A0A150GRZ7"/>
<dbReference type="PANTHER" id="PTHR31579">
    <property type="entry name" value="OS03G0796600 PROTEIN"/>
    <property type="match status" value="1"/>
</dbReference>
<feature type="compositionally biased region" description="Low complexity" evidence="1">
    <location>
        <begin position="15"/>
        <end position="31"/>
    </location>
</feature>
<dbReference type="Pfam" id="PF04720">
    <property type="entry name" value="PDDEXK_6"/>
    <property type="match status" value="1"/>
</dbReference>
<dbReference type="EMBL" id="LSYV01000010">
    <property type="protein sequence ID" value="KXZ52616.1"/>
    <property type="molecule type" value="Genomic_DNA"/>
</dbReference>
<name>A0A150GRZ7_GONPE</name>
<dbReference type="InterPro" id="IPR006502">
    <property type="entry name" value="PDDEXK-like"/>
</dbReference>
<protein>
    <submittedName>
        <fullName evidence="2">Uncharacterized protein</fullName>
    </submittedName>
</protein>
<feature type="region of interest" description="Disordered" evidence="1">
    <location>
        <begin position="1"/>
        <end position="38"/>
    </location>
</feature>
<dbReference type="OrthoDB" id="691424at2759"/>
<dbReference type="Proteomes" id="UP000075714">
    <property type="component" value="Unassembled WGS sequence"/>
</dbReference>
<evidence type="ECO:0000256" key="1">
    <source>
        <dbReference type="SAM" id="MobiDB-lite"/>
    </source>
</evidence>
<evidence type="ECO:0000313" key="3">
    <source>
        <dbReference type="Proteomes" id="UP000075714"/>
    </source>
</evidence>
<accession>A0A150GRZ7</accession>
<gene>
    <name evidence="2" type="ORF">GPECTOR_9g661</name>
</gene>
<reference evidence="3" key="1">
    <citation type="journal article" date="2016" name="Nat. Commun.">
        <title>The Gonium pectorale genome demonstrates co-option of cell cycle regulation during the evolution of multicellularity.</title>
        <authorList>
            <person name="Hanschen E.R."/>
            <person name="Marriage T.N."/>
            <person name="Ferris P.J."/>
            <person name="Hamaji T."/>
            <person name="Toyoda A."/>
            <person name="Fujiyama A."/>
            <person name="Neme R."/>
            <person name="Noguchi H."/>
            <person name="Minakuchi Y."/>
            <person name="Suzuki M."/>
            <person name="Kawai-Toyooka H."/>
            <person name="Smith D.R."/>
            <person name="Sparks H."/>
            <person name="Anderson J."/>
            <person name="Bakaric R."/>
            <person name="Luria V."/>
            <person name="Karger A."/>
            <person name="Kirschner M.W."/>
            <person name="Durand P.M."/>
            <person name="Michod R.E."/>
            <person name="Nozaki H."/>
            <person name="Olson B.J."/>
        </authorList>
    </citation>
    <scope>NUCLEOTIDE SEQUENCE [LARGE SCALE GENOMIC DNA]</scope>
    <source>
        <strain evidence="3">NIES-2863</strain>
    </source>
</reference>
<proteinExistence type="predicted"/>
<dbReference type="PANTHER" id="PTHR31579:SF1">
    <property type="entry name" value="OS03G0796600 PROTEIN"/>
    <property type="match status" value="1"/>
</dbReference>